<feature type="region of interest" description="Disordered" evidence="1">
    <location>
        <begin position="1"/>
        <end position="30"/>
    </location>
</feature>
<gene>
    <name evidence="2" type="ORF">GCM10010503_29260</name>
</gene>
<dbReference type="Proteomes" id="UP000620224">
    <property type="component" value="Unassembled WGS sequence"/>
</dbReference>
<organism evidence="2 3">
    <name type="scientific">Streptomyces lucensis JCM 4490</name>
    <dbReference type="NCBI Taxonomy" id="1306176"/>
    <lineage>
        <taxon>Bacteria</taxon>
        <taxon>Bacillati</taxon>
        <taxon>Actinomycetota</taxon>
        <taxon>Actinomycetes</taxon>
        <taxon>Kitasatosporales</taxon>
        <taxon>Streptomycetaceae</taxon>
        <taxon>Streptomyces</taxon>
    </lineage>
</organism>
<comment type="caution">
    <text evidence="2">The sequence shown here is derived from an EMBL/GenBank/DDBJ whole genome shotgun (WGS) entry which is preliminary data.</text>
</comment>
<sequence>MTERPHEEPVRQVRPHPAGTPWDRPPRPADVDPAVLGALLHRHGWQRRGGAAGRYGRWTPPGPGGGGTSLLVPVSRAFPDSDDLLGDALGALARSDSPAAREVLISLTLPSDEIRWWRDTPSGPAGAAPWPADEQLRDAARRMLLAAALATRARAGYHGARHRGPATALLRDVLVGPAAEGRPLTAFAPVPGGRPLAVRLHQALHAAREAIDYRRATGGMDAFDGAVGAGVSRELTEALTALVRGTEGARVAVAWAPAAGVPEGCAASAEPVEFSPGDLPALREASARYLRAEPSVPVRVTGAVVRMRRSGPGGEGTVRLRVLAGAEVPHLRVTLGEEDYRIAGHAHLVGLPVRVHGRLERRGGFRRLTGASGVVPVQVDEGERDRLLKSLQEDLDYFEEACGEAYRDGDRK</sequence>
<reference evidence="2" key="2">
    <citation type="submission" date="2020-09" db="EMBL/GenBank/DDBJ databases">
        <authorList>
            <person name="Sun Q."/>
            <person name="Ohkuma M."/>
        </authorList>
    </citation>
    <scope>NUCLEOTIDE SEQUENCE</scope>
    <source>
        <strain evidence="2">JCM 4490</strain>
    </source>
</reference>
<protein>
    <submittedName>
        <fullName evidence="2">Uncharacterized protein</fullName>
    </submittedName>
</protein>
<keyword evidence="3" id="KW-1185">Reference proteome</keyword>
<evidence type="ECO:0000313" key="2">
    <source>
        <dbReference type="EMBL" id="GGW50409.1"/>
    </source>
</evidence>
<evidence type="ECO:0000256" key="1">
    <source>
        <dbReference type="SAM" id="MobiDB-lite"/>
    </source>
</evidence>
<feature type="compositionally biased region" description="Basic and acidic residues" evidence="1">
    <location>
        <begin position="1"/>
        <end position="11"/>
    </location>
</feature>
<accession>A0A918MS72</accession>
<evidence type="ECO:0000313" key="3">
    <source>
        <dbReference type="Proteomes" id="UP000620224"/>
    </source>
</evidence>
<dbReference type="EMBL" id="BMUE01000005">
    <property type="protein sequence ID" value="GGW50409.1"/>
    <property type="molecule type" value="Genomic_DNA"/>
</dbReference>
<name>A0A918MS72_9ACTN</name>
<dbReference type="AlphaFoldDB" id="A0A918MS72"/>
<proteinExistence type="predicted"/>
<reference evidence="2" key="1">
    <citation type="journal article" date="2014" name="Int. J. Syst. Evol. Microbiol.">
        <title>Complete genome sequence of Corynebacterium casei LMG S-19264T (=DSM 44701T), isolated from a smear-ripened cheese.</title>
        <authorList>
            <consortium name="US DOE Joint Genome Institute (JGI-PGF)"/>
            <person name="Walter F."/>
            <person name="Albersmeier A."/>
            <person name="Kalinowski J."/>
            <person name="Ruckert C."/>
        </authorList>
    </citation>
    <scope>NUCLEOTIDE SEQUENCE</scope>
    <source>
        <strain evidence="2">JCM 4490</strain>
    </source>
</reference>
<dbReference type="RefSeq" id="WP_190015731.1">
    <property type="nucleotide sequence ID" value="NZ_BMUE01000005.1"/>
</dbReference>